<dbReference type="Proteomes" id="UP001224392">
    <property type="component" value="Unassembled WGS sequence"/>
</dbReference>
<dbReference type="EMBL" id="BSYJ01000004">
    <property type="protein sequence ID" value="GMG87997.1"/>
    <property type="molecule type" value="Genomic_DNA"/>
</dbReference>
<organism evidence="2 3">
    <name type="scientific">Biformimicrobium ophioploci</name>
    <dbReference type="NCBI Taxonomy" id="3036711"/>
    <lineage>
        <taxon>Bacteria</taxon>
        <taxon>Pseudomonadati</taxon>
        <taxon>Pseudomonadota</taxon>
        <taxon>Gammaproteobacteria</taxon>
        <taxon>Cellvibrionales</taxon>
        <taxon>Microbulbiferaceae</taxon>
        <taxon>Biformimicrobium</taxon>
    </lineage>
</organism>
<name>A0ABQ6M135_9GAMM</name>
<dbReference type="InterPro" id="IPR046634">
    <property type="entry name" value="DUF6746"/>
</dbReference>
<evidence type="ECO:0000313" key="2">
    <source>
        <dbReference type="EMBL" id="GMG87997.1"/>
    </source>
</evidence>
<keyword evidence="3" id="KW-1185">Reference proteome</keyword>
<evidence type="ECO:0000256" key="1">
    <source>
        <dbReference type="SAM" id="SignalP"/>
    </source>
</evidence>
<dbReference type="Pfam" id="PF20531">
    <property type="entry name" value="DUF6746"/>
    <property type="match status" value="1"/>
</dbReference>
<proteinExistence type="predicted"/>
<accession>A0ABQ6M135</accession>
<feature type="signal peptide" evidence="1">
    <location>
        <begin position="1"/>
        <end position="21"/>
    </location>
</feature>
<gene>
    <name evidence="2" type="ORF">MNKW57_23180</name>
</gene>
<keyword evidence="1" id="KW-0732">Signal</keyword>
<reference evidence="2 3" key="1">
    <citation type="submission" date="2023-04" db="EMBL/GenBank/DDBJ databases">
        <title>Marinobulbifer ophiurae gen. nov., sp. Nov., isolate from tissue of brittle star Ophioplocus japonicus.</title>
        <authorList>
            <person name="Kawano K."/>
            <person name="Sawayama S."/>
            <person name="Nakagawa S."/>
        </authorList>
    </citation>
    <scope>NUCLEOTIDE SEQUENCE [LARGE SCALE GENOMIC DNA]</scope>
    <source>
        <strain evidence="2 3">NKW57</strain>
    </source>
</reference>
<feature type="chain" id="PRO_5047008588" evidence="1">
    <location>
        <begin position="22"/>
        <end position="132"/>
    </location>
</feature>
<protein>
    <submittedName>
        <fullName evidence="2">Uncharacterized protein</fullName>
    </submittedName>
</protein>
<comment type="caution">
    <text evidence="2">The sequence shown here is derived from an EMBL/GenBank/DDBJ whole genome shotgun (WGS) entry which is preliminary data.</text>
</comment>
<sequence>MATAALLLIVTTVAGSTPALAEEKPIQHLKVADITTYEEAKRVFLATTAQLQTKTKLDAAELQAIHMITYSLEKSLAYFVEHSEGAQQASAKSLAEIVESVHINSENNRKEETQTHLSTYLQQAQAFAAGLP</sequence>
<evidence type="ECO:0000313" key="3">
    <source>
        <dbReference type="Proteomes" id="UP001224392"/>
    </source>
</evidence>